<accession>A0A1I8ADE0</accession>
<proteinExistence type="predicted"/>
<evidence type="ECO:0000256" key="1">
    <source>
        <dbReference type="SAM" id="MobiDB-lite"/>
    </source>
</evidence>
<sequence>MSSDDEEDDFDAAPSYASFMQDLRLSPSPELEKCTSSLETDYVERSETKLTCSPKPHSAEPPEPVEQESLPKVPLLEPELKCSEPVEQEISPALSSLEPEIIESQKPVEHRSSPELFSLEPEITESQKPVEQEPLLVVSSLESGLKCPEPMEQELTLELSSLGPEITESQKPMEHEPSPQLSSPELEITESQKPVERELSPEVTSLEPELTDSQKPAEQELSPQLSSLEPEITESQKPVEPEPLPEVTTSMSIILRKREEHLPAIIEFSEYEHESVSATFRISATSKKATIEKKEEAASVEYMVKARKEFCQAAKTVRITEEHLEHIRKVESTPCCSKSLRFRHPATYNLYHVRVGPRYFAIPNEGPGERPPPNTEPCEHERKHLARELKRQKREEKRQRMLAYAEYRKPKSMDEVLQIVSISVYNRCCKDQNLKPLPKEFFENLPPLSQPPKFDEE</sequence>
<evidence type="ECO:0000313" key="2">
    <source>
        <dbReference type="Proteomes" id="UP000095287"/>
    </source>
</evidence>
<evidence type="ECO:0000313" key="3">
    <source>
        <dbReference type="WBParaSite" id="L893_g430.t1"/>
    </source>
</evidence>
<name>A0A1I8ADE0_9BILA</name>
<dbReference type="WBParaSite" id="L893_g430.t1">
    <property type="protein sequence ID" value="L893_g430.t1"/>
    <property type="gene ID" value="L893_g430"/>
</dbReference>
<dbReference type="Proteomes" id="UP000095287">
    <property type="component" value="Unplaced"/>
</dbReference>
<protein>
    <submittedName>
        <fullName evidence="3">BHLH domain-containing protein</fullName>
    </submittedName>
</protein>
<organism evidence="2 3">
    <name type="scientific">Steinernema glaseri</name>
    <dbReference type="NCBI Taxonomy" id="37863"/>
    <lineage>
        <taxon>Eukaryota</taxon>
        <taxon>Metazoa</taxon>
        <taxon>Ecdysozoa</taxon>
        <taxon>Nematoda</taxon>
        <taxon>Chromadorea</taxon>
        <taxon>Rhabditida</taxon>
        <taxon>Tylenchina</taxon>
        <taxon>Panagrolaimomorpha</taxon>
        <taxon>Strongyloidoidea</taxon>
        <taxon>Steinernematidae</taxon>
        <taxon>Steinernema</taxon>
    </lineage>
</organism>
<feature type="compositionally biased region" description="Polar residues" evidence="1">
    <location>
        <begin position="211"/>
        <end position="227"/>
    </location>
</feature>
<keyword evidence="2" id="KW-1185">Reference proteome</keyword>
<feature type="region of interest" description="Disordered" evidence="1">
    <location>
        <begin position="1"/>
        <end position="135"/>
    </location>
</feature>
<feature type="compositionally biased region" description="Acidic residues" evidence="1">
    <location>
        <begin position="1"/>
        <end position="11"/>
    </location>
</feature>
<feature type="region of interest" description="Disordered" evidence="1">
    <location>
        <begin position="147"/>
        <end position="244"/>
    </location>
</feature>
<dbReference type="AlphaFoldDB" id="A0A1I8ADE0"/>
<reference evidence="3" key="1">
    <citation type="submission" date="2016-11" db="UniProtKB">
        <authorList>
            <consortium name="WormBaseParasite"/>
        </authorList>
    </citation>
    <scope>IDENTIFICATION</scope>
</reference>